<keyword evidence="3" id="KW-1185">Reference proteome</keyword>
<reference evidence="2 3" key="1">
    <citation type="submission" date="2019-06" db="EMBL/GenBank/DDBJ databases">
        <title>Flavibacter putida gen. nov., sp. nov., a novel marine bacterium of the family Flavobacteriaceae isolated from coastal seawater.</title>
        <authorList>
            <person name="Feng X."/>
        </authorList>
    </citation>
    <scope>NUCLEOTIDE SEQUENCE [LARGE SCALE GENOMIC DNA]</scope>
    <source>
        <strain evidence="2 3">PLHSN227</strain>
    </source>
</reference>
<comment type="caution">
    <text evidence="2">The sequence shown here is derived from an EMBL/GenBank/DDBJ whole genome shotgun (WGS) entry which is preliminary data.</text>
</comment>
<dbReference type="AlphaFoldDB" id="A0A507Z8E5"/>
<dbReference type="Proteomes" id="UP000317169">
    <property type="component" value="Unassembled WGS sequence"/>
</dbReference>
<dbReference type="EMBL" id="VIAR01000015">
    <property type="protein sequence ID" value="TQD33996.1"/>
    <property type="molecule type" value="Genomic_DNA"/>
</dbReference>
<dbReference type="OrthoDB" id="411356at2"/>
<dbReference type="RefSeq" id="WP_141422618.1">
    <property type="nucleotide sequence ID" value="NZ_VIAR01000015.1"/>
</dbReference>
<evidence type="ECO:0000313" key="2">
    <source>
        <dbReference type="EMBL" id="TQD33996.1"/>
    </source>
</evidence>
<feature type="domain" description="Thioredoxin" evidence="1">
    <location>
        <begin position="9"/>
        <end position="94"/>
    </location>
</feature>
<accession>A0A507Z8E5</accession>
<evidence type="ECO:0000259" key="1">
    <source>
        <dbReference type="Pfam" id="PF00085"/>
    </source>
</evidence>
<dbReference type="InterPro" id="IPR036249">
    <property type="entry name" value="Thioredoxin-like_sf"/>
</dbReference>
<protein>
    <submittedName>
        <fullName evidence="2">Thioredoxin family protein</fullName>
    </submittedName>
</protein>
<dbReference type="Pfam" id="PF00085">
    <property type="entry name" value="Thioredoxin"/>
    <property type="match status" value="1"/>
</dbReference>
<organism evidence="2 3">
    <name type="scientific">Haloflavibacter putidus</name>
    <dbReference type="NCBI Taxonomy" id="2576776"/>
    <lineage>
        <taxon>Bacteria</taxon>
        <taxon>Pseudomonadati</taxon>
        <taxon>Bacteroidota</taxon>
        <taxon>Flavobacteriia</taxon>
        <taxon>Flavobacteriales</taxon>
        <taxon>Flavobacteriaceae</taxon>
        <taxon>Haloflavibacter</taxon>
    </lineage>
</organism>
<evidence type="ECO:0000313" key="3">
    <source>
        <dbReference type="Proteomes" id="UP000317169"/>
    </source>
</evidence>
<dbReference type="InterPro" id="IPR013766">
    <property type="entry name" value="Thioredoxin_domain"/>
</dbReference>
<proteinExistence type="predicted"/>
<dbReference type="CDD" id="cd02947">
    <property type="entry name" value="TRX_family"/>
    <property type="match status" value="1"/>
</dbReference>
<gene>
    <name evidence="2" type="ORF">FKR84_12295</name>
</gene>
<dbReference type="Gene3D" id="3.40.30.10">
    <property type="entry name" value="Glutaredoxin"/>
    <property type="match status" value="1"/>
</dbReference>
<name>A0A507Z8E5_9FLAO</name>
<sequence length="105" mass="12226">MEKQENKQTENGLKLLYFSAKNCSVCKSLRPKIKQELAEKYPKISFTEIPVEKHPDLTASYMVFNAPTILLLIDGKEFLRKGGNLSLQVFFKEINRLYDLYLNDH</sequence>
<dbReference type="SUPFAM" id="SSF52833">
    <property type="entry name" value="Thioredoxin-like"/>
    <property type="match status" value="1"/>
</dbReference>